<dbReference type="Proteomes" id="UP000182379">
    <property type="component" value="Unassembled WGS sequence"/>
</dbReference>
<evidence type="ECO:0000256" key="1">
    <source>
        <dbReference type="SAM" id="Phobius"/>
    </source>
</evidence>
<comment type="caution">
    <text evidence="3">The sequence shown here is derived from an EMBL/GenBank/DDBJ whole genome shotgun (WGS) entry which is preliminary data.</text>
</comment>
<keyword evidence="1" id="KW-0472">Membrane</keyword>
<evidence type="ECO:0000313" key="3">
    <source>
        <dbReference type="EMBL" id="SDW84780.1"/>
    </source>
</evidence>
<feature type="transmembrane region" description="Helical" evidence="1">
    <location>
        <begin position="114"/>
        <end position="132"/>
    </location>
</feature>
<feature type="transmembrane region" description="Helical" evidence="1">
    <location>
        <begin position="212"/>
        <end position="234"/>
    </location>
</feature>
<gene>
    <name evidence="3" type="ORF">SAMN05216495_10733</name>
</gene>
<feature type="transmembrane region" description="Helical" evidence="1">
    <location>
        <begin position="144"/>
        <end position="163"/>
    </location>
</feature>
<feature type="transmembrane region" description="Helical" evidence="1">
    <location>
        <begin position="443"/>
        <end position="462"/>
    </location>
</feature>
<dbReference type="PANTHER" id="PTHR43849">
    <property type="entry name" value="BLL3936 PROTEIN"/>
    <property type="match status" value="1"/>
</dbReference>
<feature type="transmembrane region" description="Helical" evidence="1">
    <location>
        <begin position="380"/>
        <end position="399"/>
    </location>
</feature>
<dbReference type="NCBIfam" id="TIGR02123">
    <property type="entry name" value="TRAP_fused"/>
    <property type="match status" value="1"/>
</dbReference>
<proteinExistence type="predicted"/>
<feature type="transmembrane region" description="Helical" evidence="1">
    <location>
        <begin position="338"/>
        <end position="359"/>
    </location>
</feature>
<feature type="transmembrane region" description="Helical" evidence="1">
    <location>
        <begin position="569"/>
        <end position="589"/>
    </location>
</feature>
<dbReference type="Pfam" id="PF06808">
    <property type="entry name" value="DctM"/>
    <property type="match status" value="1"/>
</dbReference>
<feature type="transmembrane region" description="Helical" evidence="1">
    <location>
        <begin position="301"/>
        <end position="326"/>
    </location>
</feature>
<feature type="transmembrane region" description="Helical" evidence="1">
    <location>
        <begin position="482"/>
        <end position="509"/>
    </location>
</feature>
<feature type="transmembrane region" description="Helical" evidence="1">
    <location>
        <begin position="83"/>
        <end position="102"/>
    </location>
</feature>
<keyword evidence="1" id="KW-1133">Transmembrane helix</keyword>
<dbReference type="AlphaFoldDB" id="A0A1H2WVX0"/>
<feature type="transmembrane region" description="Helical" evidence="1">
    <location>
        <begin position="631"/>
        <end position="658"/>
    </location>
</feature>
<feature type="transmembrane region" description="Helical" evidence="1">
    <location>
        <begin position="59"/>
        <end position="77"/>
    </location>
</feature>
<dbReference type="PANTHER" id="PTHR43849:SF2">
    <property type="entry name" value="BLL3936 PROTEIN"/>
    <property type="match status" value="1"/>
</dbReference>
<keyword evidence="1" id="KW-0812">Transmembrane</keyword>
<evidence type="ECO:0000259" key="2">
    <source>
        <dbReference type="Pfam" id="PF06808"/>
    </source>
</evidence>
<dbReference type="InterPro" id="IPR010656">
    <property type="entry name" value="DctM"/>
</dbReference>
<accession>A0A1H2WVX0</accession>
<organism evidence="3 4">
    <name type="scientific">Acidaminococcus fermentans</name>
    <dbReference type="NCBI Taxonomy" id="905"/>
    <lineage>
        <taxon>Bacteria</taxon>
        <taxon>Bacillati</taxon>
        <taxon>Bacillota</taxon>
        <taxon>Negativicutes</taxon>
        <taxon>Acidaminococcales</taxon>
        <taxon>Acidaminococcaceae</taxon>
        <taxon>Acidaminococcus</taxon>
    </lineage>
</organism>
<protein>
    <submittedName>
        <fullName evidence="3">TRAP transporter, 4TM/12TM fusion protein</fullName>
    </submittedName>
</protein>
<name>A0A1H2WVX0_ACIFE</name>
<reference evidence="3 4" key="1">
    <citation type="submission" date="2016-10" db="EMBL/GenBank/DDBJ databases">
        <authorList>
            <person name="Varghese N."/>
            <person name="Submissions S."/>
        </authorList>
    </citation>
    <scope>NUCLEOTIDE SEQUENCE [LARGE SCALE GENOMIC DNA]</scope>
    <source>
        <strain evidence="3 4">WCC6</strain>
    </source>
</reference>
<feature type="transmembrane region" description="Helical" evidence="1">
    <location>
        <begin position="170"/>
        <end position="192"/>
    </location>
</feature>
<evidence type="ECO:0000313" key="4">
    <source>
        <dbReference type="Proteomes" id="UP000182379"/>
    </source>
</evidence>
<dbReference type="InterPro" id="IPR011853">
    <property type="entry name" value="TRAP_DctM-Dct_fused"/>
</dbReference>
<sequence length="669" mass="71350">MKKRSTESGADAFSQAPVNKDGIITGDMTEEMAAKTNAIIEKVDKESATRKFTGKIKSFFYIFAILVSLYHLYTAIFGPPVTLVHRSLHVAMMCSMCFLMYPMRKKSSRTKPSWFDWFLAAISFVIPFYIWHDYLGVVERAGRASDMDMVMATLLVALVLEATRRCSGKALPILSLCFILYGMYGREFPGMFMHRGYDWLSLSNHFFANTEGIYGTSVNVSSSYIFLFILFGCVMTKSGMGKFFNDISLSLAGHTKGGPAKVSVVAAGLLGSINGSAVANVVTTGSFTIPLMKKTGYSAEFAGAVSAAASVGGQLLPPIMGAAAFIMAEILGVKYSEIIVWAAIPALLYYMGIMIQVQLRASKDGLVGVPREQLPRTRDVLKAQGHLIIPIVFLLYMLFMSGSTVVYAAVLTIGVTILVAALKKTTRMKPKAIVDALAEGAKQTVSVAIACACVGIVVGVSSKTGFGLTMANTIISLGNTSIMFTLVFTMITCMILGMGLPSIPSYIITSSIAAPALFKLGIPNAAAHMFSFYFAMFANLTPPVALAAFAAAGVSGGDPMKTGWTSVKLAVAGFIIPYIFVLSPQLMLINTTLAEGLFTAATAALGVFLLAVACEGYVYAPVNVVMRLVSLAGALLLMIPGVQTDIVGAVILIGVIFFQKRKAAALQAA</sequence>
<feature type="transmembrane region" description="Helical" evidence="1">
    <location>
        <begin position="596"/>
        <end position="619"/>
    </location>
</feature>
<dbReference type="EMBL" id="FNOP01000007">
    <property type="protein sequence ID" value="SDW84780.1"/>
    <property type="molecule type" value="Genomic_DNA"/>
</dbReference>
<feature type="domain" description="TRAP C4-dicarboxylate transport system permease DctM subunit" evidence="2">
    <location>
        <begin position="155"/>
        <end position="590"/>
    </location>
</feature>
<feature type="transmembrane region" description="Helical" evidence="1">
    <location>
        <begin position="530"/>
        <end position="549"/>
    </location>
</feature>